<organism evidence="3 4">
    <name type="scientific">Nonomuraea composti</name>
    <dbReference type="NCBI Taxonomy" id="2720023"/>
    <lineage>
        <taxon>Bacteria</taxon>
        <taxon>Bacillati</taxon>
        <taxon>Actinomycetota</taxon>
        <taxon>Actinomycetes</taxon>
        <taxon>Streptosporangiales</taxon>
        <taxon>Streptosporangiaceae</taxon>
        <taxon>Nonomuraea</taxon>
    </lineage>
</organism>
<dbReference type="SUPFAM" id="SSF53335">
    <property type="entry name" value="S-adenosyl-L-methionine-dependent methyltransferases"/>
    <property type="match status" value="1"/>
</dbReference>
<evidence type="ECO:0000256" key="1">
    <source>
        <dbReference type="SAM" id="MobiDB-lite"/>
    </source>
</evidence>
<dbReference type="Proteomes" id="UP000696294">
    <property type="component" value="Unassembled WGS sequence"/>
</dbReference>
<reference evidence="3 4" key="1">
    <citation type="submission" date="2020-03" db="EMBL/GenBank/DDBJ databases">
        <title>WGS of actinomycetes isolated from Thailand.</title>
        <authorList>
            <person name="Thawai C."/>
        </authorList>
    </citation>
    <scope>NUCLEOTIDE SEQUENCE [LARGE SCALE GENOMIC DNA]</scope>
    <source>
        <strain evidence="3 4">FMUSA5-5</strain>
    </source>
</reference>
<sequence length="310" mass="33098">METIVNTAQAQAWNGYEGEHWAAHHDRYDAVNSGFNQPVLDAAQLGDHDHDRVLDIGCGNGQLTRLAARAARHAVGVDLSEPMLARARSTATAEGLHNITFERGDVQVHPFPPGSFDAAVSRFAVMFFNDPVAAFTNVARALRPGGRLAFVTMKDLRGTDLGTVMASLAPHLPGWQPSTTPNPAPDRPSPAPDQSSPTPDEPSPTPDQPSPAPDRSGPLSLSDPDHIRGVLTRAGFRNITVTHVEAMANWGENASAAAAFFSDWGPVRHNLAGADPAPARAALEAAFRPFETGSAVHLRSTAWLVRADRL</sequence>
<gene>
    <name evidence="3" type="ORF">HCN51_27990</name>
</gene>
<dbReference type="PANTHER" id="PTHR43591">
    <property type="entry name" value="METHYLTRANSFERASE"/>
    <property type="match status" value="1"/>
</dbReference>
<protein>
    <submittedName>
        <fullName evidence="3">Methyltransferase domain-containing protein</fullName>
    </submittedName>
</protein>
<dbReference type="InterPro" id="IPR013216">
    <property type="entry name" value="Methyltransf_11"/>
</dbReference>
<name>A0ABX1B5X8_9ACTN</name>
<keyword evidence="3" id="KW-0808">Transferase</keyword>
<evidence type="ECO:0000313" key="3">
    <source>
        <dbReference type="EMBL" id="NJP93240.1"/>
    </source>
</evidence>
<dbReference type="Pfam" id="PF08241">
    <property type="entry name" value="Methyltransf_11"/>
    <property type="match status" value="1"/>
</dbReference>
<keyword evidence="4" id="KW-1185">Reference proteome</keyword>
<feature type="region of interest" description="Disordered" evidence="1">
    <location>
        <begin position="169"/>
        <end position="226"/>
    </location>
</feature>
<feature type="compositionally biased region" description="Pro residues" evidence="1">
    <location>
        <begin position="180"/>
        <end position="191"/>
    </location>
</feature>
<evidence type="ECO:0000313" key="4">
    <source>
        <dbReference type="Proteomes" id="UP000696294"/>
    </source>
</evidence>
<dbReference type="GO" id="GO:0008168">
    <property type="term" value="F:methyltransferase activity"/>
    <property type="evidence" value="ECO:0007669"/>
    <property type="project" value="UniProtKB-KW"/>
</dbReference>
<dbReference type="GO" id="GO:0032259">
    <property type="term" value="P:methylation"/>
    <property type="evidence" value="ECO:0007669"/>
    <property type="project" value="UniProtKB-KW"/>
</dbReference>
<keyword evidence="3" id="KW-0489">Methyltransferase</keyword>
<proteinExistence type="predicted"/>
<dbReference type="Gene3D" id="3.40.50.150">
    <property type="entry name" value="Vaccinia Virus protein VP39"/>
    <property type="match status" value="1"/>
</dbReference>
<accession>A0ABX1B5X8</accession>
<dbReference type="InterPro" id="IPR029063">
    <property type="entry name" value="SAM-dependent_MTases_sf"/>
</dbReference>
<dbReference type="EMBL" id="JAATEP010000021">
    <property type="protein sequence ID" value="NJP93240.1"/>
    <property type="molecule type" value="Genomic_DNA"/>
</dbReference>
<feature type="domain" description="Methyltransferase type 11" evidence="2">
    <location>
        <begin position="54"/>
        <end position="150"/>
    </location>
</feature>
<dbReference type="CDD" id="cd02440">
    <property type="entry name" value="AdoMet_MTases"/>
    <property type="match status" value="1"/>
</dbReference>
<comment type="caution">
    <text evidence="3">The sequence shown here is derived from an EMBL/GenBank/DDBJ whole genome shotgun (WGS) entry which is preliminary data.</text>
</comment>
<evidence type="ECO:0000259" key="2">
    <source>
        <dbReference type="Pfam" id="PF08241"/>
    </source>
</evidence>
<dbReference type="RefSeq" id="WP_168013181.1">
    <property type="nucleotide sequence ID" value="NZ_JAATEP010000021.1"/>
</dbReference>
<feature type="compositionally biased region" description="Pro residues" evidence="1">
    <location>
        <begin position="199"/>
        <end position="212"/>
    </location>
</feature>